<evidence type="ECO:0000256" key="3">
    <source>
        <dbReference type="ARBA" id="ARBA00022475"/>
    </source>
</evidence>
<dbReference type="eggNOG" id="COG0477">
    <property type="taxonomic scope" value="Bacteria"/>
</dbReference>
<feature type="transmembrane region" description="Helical" evidence="7">
    <location>
        <begin position="314"/>
        <end position="331"/>
    </location>
</feature>
<keyword evidence="8" id="KW-0418">Kinase</keyword>
<feature type="transmembrane region" description="Helical" evidence="7">
    <location>
        <begin position="337"/>
        <end position="359"/>
    </location>
</feature>
<feature type="transmembrane region" description="Helical" evidence="7">
    <location>
        <begin position="155"/>
        <end position="178"/>
    </location>
</feature>
<evidence type="ECO:0000256" key="2">
    <source>
        <dbReference type="ARBA" id="ARBA00022448"/>
    </source>
</evidence>
<dbReference type="AlphaFoldDB" id="A0A1H0AJW1"/>
<dbReference type="eggNOG" id="COG0125">
    <property type="taxonomic scope" value="Bacteria"/>
</dbReference>
<dbReference type="Gene3D" id="1.20.1250.20">
    <property type="entry name" value="MFS general substrate transporter like domains"/>
    <property type="match status" value="1"/>
</dbReference>
<dbReference type="GO" id="GO:0005886">
    <property type="term" value="C:plasma membrane"/>
    <property type="evidence" value="ECO:0007669"/>
    <property type="project" value="UniProtKB-SubCell"/>
</dbReference>
<name>A0A1H0AJW1_ALLAB</name>
<keyword evidence="3" id="KW-1003">Cell membrane</keyword>
<dbReference type="SUPFAM" id="SSF103473">
    <property type="entry name" value="MFS general substrate transporter"/>
    <property type="match status" value="1"/>
</dbReference>
<evidence type="ECO:0000256" key="4">
    <source>
        <dbReference type="ARBA" id="ARBA00022692"/>
    </source>
</evidence>
<dbReference type="GO" id="GO:0016301">
    <property type="term" value="F:kinase activity"/>
    <property type="evidence" value="ECO:0007669"/>
    <property type="project" value="UniProtKB-KW"/>
</dbReference>
<dbReference type="InterPro" id="IPR027417">
    <property type="entry name" value="P-loop_NTPase"/>
</dbReference>
<evidence type="ECO:0000256" key="1">
    <source>
        <dbReference type="ARBA" id="ARBA00004651"/>
    </source>
</evidence>
<dbReference type="STRING" id="211114.SAMN04489726_6118"/>
<feature type="transmembrane region" description="Helical" evidence="7">
    <location>
        <begin position="61"/>
        <end position="85"/>
    </location>
</feature>
<feature type="transmembrane region" description="Helical" evidence="7">
    <location>
        <begin position="418"/>
        <end position="434"/>
    </location>
</feature>
<keyword evidence="2" id="KW-0813">Transport</keyword>
<evidence type="ECO:0000256" key="6">
    <source>
        <dbReference type="ARBA" id="ARBA00023136"/>
    </source>
</evidence>
<comment type="subcellular location">
    <subcellularLocation>
        <location evidence="1">Cell membrane</location>
        <topology evidence="1">Multi-pass membrane protein</topology>
    </subcellularLocation>
</comment>
<organism evidence="8 9">
    <name type="scientific">Allokutzneria albata</name>
    <name type="common">Kibdelosporangium albatum</name>
    <dbReference type="NCBI Taxonomy" id="211114"/>
    <lineage>
        <taxon>Bacteria</taxon>
        <taxon>Bacillati</taxon>
        <taxon>Actinomycetota</taxon>
        <taxon>Actinomycetes</taxon>
        <taxon>Pseudonocardiales</taxon>
        <taxon>Pseudonocardiaceae</taxon>
        <taxon>Allokutzneria</taxon>
    </lineage>
</organism>
<dbReference type="Gene3D" id="3.40.50.300">
    <property type="entry name" value="P-loop containing nucleotide triphosphate hydrolases"/>
    <property type="match status" value="1"/>
</dbReference>
<dbReference type="Proteomes" id="UP000183376">
    <property type="component" value="Chromosome I"/>
</dbReference>
<dbReference type="Pfam" id="PF05977">
    <property type="entry name" value="MFS_3"/>
    <property type="match status" value="1"/>
</dbReference>
<keyword evidence="9" id="KW-1185">Reference proteome</keyword>
<dbReference type="SUPFAM" id="SSF52540">
    <property type="entry name" value="P-loop containing nucleoside triphosphate hydrolases"/>
    <property type="match status" value="1"/>
</dbReference>
<feature type="transmembrane region" description="Helical" evidence="7">
    <location>
        <begin position="114"/>
        <end position="134"/>
    </location>
</feature>
<evidence type="ECO:0000256" key="5">
    <source>
        <dbReference type="ARBA" id="ARBA00022989"/>
    </source>
</evidence>
<feature type="transmembrane region" description="Helical" evidence="7">
    <location>
        <begin position="252"/>
        <end position="276"/>
    </location>
</feature>
<dbReference type="PANTHER" id="PTHR43266">
    <property type="entry name" value="MACROLIDE-EFFLUX PROTEIN"/>
    <property type="match status" value="1"/>
</dbReference>
<gene>
    <name evidence="8" type="ORF">SAMN04489726_6118</name>
</gene>
<dbReference type="CDD" id="cd06173">
    <property type="entry name" value="MFS_MefA_like"/>
    <property type="match status" value="1"/>
</dbReference>
<keyword evidence="6 7" id="KW-0472">Membrane</keyword>
<keyword evidence="4 7" id="KW-0812">Transmembrane</keyword>
<feature type="transmembrane region" description="Helical" evidence="7">
    <location>
        <begin position="282"/>
        <end position="302"/>
    </location>
</feature>
<dbReference type="InterPro" id="IPR036259">
    <property type="entry name" value="MFS_trans_sf"/>
</dbReference>
<protein>
    <submittedName>
        <fullName evidence="8">dTMP kinase</fullName>
    </submittedName>
</protein>
<dbReference type="EMBL" id="LT629701">
    <property type="protein sequence ID" value="SDN33641.1"/>
    <property type="molecule type" value="Genomic_DNA"/>
</dbReference>
<evidence type="ECO:0000313" key="9">
    <source>
        <dbReference type="Proteomes" id="UP000183376"/>
    </source>
</evidence>
<proteinExistence type="predicted"/>
<keyword evidence="5 7" id="KW-1133">Transmembrane helix</keyword>
<feature type="transmembrane region" description="Helical" evidence="7">
    <location>
        <begin position="379"/>
        <end position="398"/>
    </location>
</feature>
<reference evidence="8 9" key="1">
    <citation type="submission" date="2016-10" db="EMBL/GenBank/DDBJ databases">
        <authorList>
            <person name="de Groot N.N."/>
        </authorList>
    </citation>
    <scope>NUCLEOTIDE SEQUENCE [LARGE SCALE GENOMIC DNA]</scope>
    <source>
        <strain evidence="8 9">DSM 44149</strain>
    </source>
</reference>
<dbReference type="InterPro" id="IPR010290">
    <property type="entry name" value="TM_effector"/>
</dbReference>
<feature type="transmembrane region" description="Helical" evidence="7">
    <location>
        <begin position="190"/>
        <end position="211"/>
    </location>
</feature>
<dbReference type="PANTHER" id="PTHR43266:SF2">
    <property type="entry name" value="MAJOR FACILITATOR SUPERFAMILY (MFS) PROFILE DOMAIN-CONTAINING PROTEIN"/>
    <property type="match status" value="1"/>
</dbReference>
<accession>A0A1H0AJW1</accession>
<sequence length="650" mass="67655">MGDAGTPPVSTAHRVRSVLAIRPFRRLWAVNALSSVGDWLSLLALSALATNLTSGYQAQSFALGGVVVTKLLPALLFAPLAGALADKVDRRALMAVCDVLRCVLLVSVPLVGSLWWLFVATFLIELVTLFWAPAKDAAVPNLLRRPDQVETANQLNMVMTYGVSVVTASGLFTALTVIGPTLALQLSPTGTMAVALLLNAALYLGNAITVATRIPEISSRAHDAGKLAGESLFALVRDGLTFVGRTPLVRGLVIGIGGAFAAGGAVIACAKLYALSLSGGDGSYGLLFVSVFSGLGVGMVFAPKLAARMPHNRLFGAAIIAAGFAMVPAALAPHLWVALVTVALVGTSAGVAFLTGMTIIGAQVEDTVRGRTVAFMQSLVRLVLMGAMAVVPLLVAVVPPMTFEALGRVVRVDPTRPVLLTAGLVAAVAGWIAYRQMDDRRSGVVRGLLSALVRTPRTGSGLLLSVEGDTVAETAAQARLLVDWLREGGREVLLAGDPELEGERLRDLAEHGGLTGRRAHALLAAAVRADVVERQVVPALEAGSVVVLVCEPTSGSPDGLADWATGRLRPEVTVLLDRAPSGPAGRIEHTWRHVLTELAAADPERYVVVDADGDGEEVALRVREAVLPALSARRVTVPPTDGSLASSEAG</sequence>
<evidence type="ECO:0000313" key="8">
    <source>
        <dbReference type="EMBL" id="SDN33641.1"/>
    </source>
</evidence>
<evidence type="ECO:0000256" key="7">
    <source>
        <dbReference type="SAM" id="Phobius"/>
    </source>
</evidence>
<keyword evidence="8" id="KW-0808">Transferase</keyword>
<dbReference type="RefSeq" id="WP_063766527.1">
    <property type="nucleotide sequence ID" value="NZ_JOEF01000003.1"/>
</dbReference>
<feature type="transmembrane region" description="Helical" evidence="7">
    <location>
        <begin position="27"/>
        <end position="49"/>
    </location>
</feature>